<evidence type="ECO:0000256" key="9">
    <source>
        <dbReference type="PROSITE-ProRule" id="PRU00175"/>
    </source>
</evidence>
<dbReference type="GO" id="GO:0016567">
    <property type="term" value="P:protein ubiquitination"/>
    <property type="evidence" value="ECO:0007669"/>
    <property type="project" value="InterPro"/>
</dbReference>
<dbReference type="CDD" id="cd16773">
    <property type="entry name" value="RING-HC_RBR_TRIAD1"/>
    <property type="match status" value="1"/>
</dbReference>
<keyword evidence="3" id="KW-0808">Transferase</keyword>
<dbReference type="Pfam" id="PF01485">
    <property type="entry name" value="IBR"/>
    <property type="match status" value="1"/>
</dbReference>
<dbReference type="Gene3D" id="1.20.120.1750">
    <property type="match status" value="1"/>
</dbReference>
<dbReference type="InterPro" id="IPR002867">
    <property type="entry name" value="IBR_dom"/>
</dbReference>
<accession>A0A8H7U7N9</accession>
<evidence type="ECO:0000256" key="6">
    <source>
        <dbReference type="ARBA" id="ARBA00022771"/>
    </source>
</evidence>
<comment type="caution">
    <text evidence="13">The sequence shown here is derived from an EMBL/GenBank/DDBJ whole genome shotgun (WGS) entry which is preliminary data.</text>
</comment>
<dbReference type="InterPro" id="IPR001841">
    <property type="entry name" value="Znf_RING"/>
</dbReference>
<dbReference type="InterPro" id="IPR031127">
    <property type="entry name" value="E3_UB_ligase_RBR"/>
</dbReference>
<evidence type="ECO:0000313" key="13">
    <source>
        <dbReference type="EMBL" id="KAF9821660.1"/>
    </source>
</evidence>
<evidence type="ECO:0000259" key="12">
    <source>
        <dbReference type="PROSITE" id="PS51873"/>
    </source>
</evidence>
<evidence type="ECO:0000256" key="7">
    <source>
        <dbReference type="ARBA" id="ARBA00022786"/>
    </source>
</evidence>
<evidence type="ECO:0000256" key="2">
    <source>
        <dbReference type="ARBA" id="ARBA00012251"/>
    </source>
</evidence>
<dbReference type="PANTHER" id="PTHR11685">
    <property type="entry name" value="RBR FAMILY RING FINGER AND IBR DOMAIN-CONTAINING"/>
    <property type="match status" value="1"/>
</dbReference>
<dbReference type="SUPFAM" id="SSF57850">
    <property type="entry name" value="RING/U-box"/>
    <property type="match status" value="2"/>
</dbReference>
<keyword evidence="6 9" id="KW-0863">Zinc-finger</keyword>
<feature type="region of interest" description="Disordered" evidence="10">
    <location>
        <begin position="74"/>
        <end position="94"/>
    </location>
</feature>
<proteinExistence type="predicted"/>
<dbReference type="GO" id="GO:0008270">
    <property type="term" value="F:zinc ion binding"/>
    <property type="evidence" value="ECO:0007669"/>
    <property type="project" value="UniProtKB-KW"/>
</dbReference>
<evidence type="ECO:0000256" key="5">
    <source>
        <dbReference type="ARBA" id="ARBA00022737"/>
    </source>
</evidence>
<evidence type="ECO:0000256" key="10">
    <source>
        <dbReference type="SAM" id="MobiDB-lite"/>
    </source>
</evidence>
<dbReference type="AlphaFoldDB" id="A0A8H7U7N9"/>
<dbReference type="EC" id="2.3.2.31" evidence="2"/>
<dbReference type="SMART" id="SM00647">
    <property type="entry name" value="IBR"/>
    <property type="match status" value="2"/>
</dbReference>
<dbReference type="Pfam" id="PF21235">
    <property type="entry name" value="UBA_ARI1"/>
    <property type="match status" value="1"/>
</dbReference>
<evidence type="ECO:0000259" key="11">
    <source>
        <dbReference type="PROSITE" id="PS50089"/>
    </source>
</evidence>
<dbReference type="EMBL" id="JADOXO010000003">
    <property type="protein sequence ID" value="KAF9821660.1"/>
    <property type="molecule type" value="Genomic_DNA"/>
</dbReference>
<dbReference type="Pfam" id="PF22191">
    <property type="entry name" value="IBR_1"/>
    <property type="match status" value="1"/>
</dbReference>
<protein>
    <recommendedName>
        <fullName evidence="2">RBR-type E3 ubiquitin transferase</fullName>
        <ecNumber evidence="2">2.3.2.31</ecNumber>
    </recommendedName>
</protein>
<reference evidence="13" key="1">
    <citation type="submission" date="2020-11" db="EMBL/GenBank/DDBJ databases">
        <authorList>
            <person name="Koelle M."/>
            <person name="Horta M.A.C."/>
            <person name="Nowrousian M."/>
            <person name="Ohm R.A."/>
            <person name="Benz P."/>
            <person name="Pilgard A."/>
        </authorList>
    </citation>
    <scope>NUCLEOTIDE SEQUENCE</scope>
    <source>
        <strain evidence="13">FPRL280</strain>
    </source>
</reference>
<dbReference type="InterPro" id="IPR013083">
    <property type="entry name" value="Znf_RING/FYVE/PHD"/>
</dbReference>
<keyword evidence="5" id="KW-0677">Repeat</keyword>
<evidence type="ECO:0000313" key="14">
    <source>
        <dbReference type="Proteomes" id="UP000639403"/>
    </source>
</evidence>
<evidence type="ECO:0000256" key="1">
    <source>
        <dbReference type="ARBA" id="ARBA00001798"/>
    </source>
</evidence>
<comment type="catalytic activity">
    <reaction evidence="1">
        <text>[E2 ubiquitin-conjugating enzyme]-S-ubiquitinyl-L-cysteine + [acceptor protein]-L-lysine = [E2 ubiquitin-conjugating enzyme]-L-cysteine + [acceptor protein]-N(6)-ubiquitinyl-L-lysine.</text>
        <dbReference type="EC" id="2.3.2.31"/>
    </reaction>
</comment>
<dbReference type="GO" id="GO:0061630">
    <property type="term" value="F:ubiquitin protein ligase activity"/>
    <property type="evidence" value="ECO:0007669"/>
    <property type="project" value="UniProtKB-EC"/>
</dbReference>
<evidence type="ECO:0000256" key="3">
    <source>
        <dbReference type="ARBA" id="ARBA00022679"/>
    </source>
</evidence>
<keyword evidence="4" id="KW-0479">Metal-binding</keyword>
<dbReference type="CDD" id="cd20346">
    <property type="entry name" value="BRcat_RBR_ANKIB1"/>
    <property type="match status" value="1"/>
</dbReference>
<keyword evidence="7" id="KW-0833">Ubl conjugation pathway</keyword>
<dbReference type="FunFam" id="1.20.120.1750:FF:000007">
    <property type="entry name" value="RBR-type E3 ubiquitin transferase"/>
    <property type="match status" value="1"/>
</dbReference>
<evidence type="ECO:0000256" key="4">
    <source>
        <dbReference type="ARBA" id="ARBA00022723"/>
    </source>
</evidence>
<keyword evidence="8" id="KW-0862">Zinc</keyword>
<sequence>MTKDKGKEKTPSIEYESLTSTRLQELVDEDIRNVASVLGLESPIGSILLRYFRWNKDLLLERFMDDPTTVLRNVGEPEHITSESSGEPNGRPNKRARFDTPSDFVCAICCDDQPESIFKLRCAHAFCEPCWQIYITSKIKDEGQCLFNCMQDECKTIVDDPSVQKLVDTSAYDRFVRLLLVIITYSHEPFASRYRELVTQSYVSAHPEMRFCPHPSCNETVSCPSGKGSVLLTEVPTVRCGHGHVFCFGCGLDSNHRPLICKLTTVWLKSAREDAGTAQWIKANTRSCPKCENSIEKAGGCNRILCRHCNFQFCWLCRKNWDIHGYNNEICNTWKEPEPDEIKTEAKQNLEKWLFYFDRFNNHELSARLDQELCERTEEKMVNVQENSNLSWIEAKFVQNAVDELTACRLTLKWSYAMAYFLAAGNQKEMFEDIQADLEKAVEALSQLLEESIEESTIKTLRQRMMDKTVYVQGRHEILLRDTAEGLAEGRWEWNVLLE</sequence>
<dbReference type="InterPro" id="IPR048962">
    <property type="entry name" value="ARIH1-like_UBL"/>
</dbReference>
<dbReference type="PROSITE" id="PS50089">
    <property type="entry name" value="ZF_RING_2"/>
    <property type="match status" value="1"/>
</dbReference>
<dbReference type="InterPro" id="IPR044066">
    <property type="entry name" value="TRIAD_supradom"/>
</dbReference>
<dbReference type="Proteomes" id="UP000639403">
    <property type="component" value="Unassembled WGS sequence"/>
</dbReference>
<dbReference type="InterPro" id="IPR045840">
    <property type="entry name" value="Ariadne"/>
</dbReference>
<organism evidence="13 14">
    <name type="scientific">Rhodonia placenta</name>
    <dbReference type="NCBI Taxonomy" id="104341"/>
    <lineage>
        <taxon>Eukaryota</taxon>
        <taxon>Fungi</taxon>
        <taxon>Dikarya</taxon>
        <taxon>Basidiomycota</taxon>
        <taxon>Agaricomycotina</taxon>
        <taxon>Agaricomycetes</taxon>
        <taxon>Polyporales</taxon>
        <taxon>Adustoporiaceae</taxon>
        <taxon>Rhodonia</taxon>
    </lineage>
</organism>
<dbReference type="Pfam" id="PF19422">
    <property type="entry name" value="Ariadne"/>
    <property type="match status" value="1"/>
</dbReference>
<feature type="domain" description="RING-type" evidence="12">
    <location>
        <begin position="102"/>
        <end position="335"/>
    </location>
</feature>
<feature type="domain" description="RING-type" evidence="11">
    <location>
        <begin position="106"/>
        <end position="145"/>
    </location>
</feature>
<reference evidence="13" key="2">
    <citation type="journal article" name="Front. Microbiol.">
        <title>Degradative Capacity of Two Strains of Rhodonia placenta: From Phenotype to Genotype.</title>
        <authorList>
            <person name="Kolle M."/>
            <person name="Horta M.A.C."/>
            <person name="Nowrousian M."/>
            <person name="Ohm R.A."/>
            <person name="Benz J.P."/>
            <person name="Pilgard A."/>
        </authorList>
    </citation>
    <scope>NUCLEOTIDE SEQUENCE</scope>
    <source>
        <strain evidence="13">FPRL280</strain>
    </source>
</reference>
<dbReference type="Gene3D" id="3.30.40.10">
    <property type="entry name" value="Zinc/RING finger domain, C3HC4 (zinc finger)"/>
    <property type="match status" value="1"/>
</dbReference>
<gene>
    <name evidence="13" type="ORF">IEO21_00506</name>
</gene>
<dbReference type="PROSITE" id="PS51873">
    <property type="entry name" value="TRIAD"/>
    <property type="match status" value="1"/>
</dbReference>
<evidence type="ECO:0000256" key="8">
    <source>
        <dbReference type="ARBA" id="ARBA00022833"/>
    </source>
</evidence>
<name>A0A8H7U7N9_9APHY</name>